<name>A0ABW5Y810_9SPHI</name>
<dbReference type="EMBL" id="JBHUPD010000001">
    <property type="protein sequence ID" value="MFD2870886.1"/>
    <property type="molecule type" value="Genomic_DNA"/>
</dbReference>
<accession>A0ABW5Y810</accession>
<evidence type="ECO:0008006" key="4">
    <source>
        <dbReference type="Google" id="ProtNLM"/>
    </source>
</evidence>
<keyword evidence="3" id="KW-1185">Reference proteome</keyword>
<protein>
    <recommendedName>
        <fullName evidence="4">DUF2207 domain-containing protein</fullName>
    </recommendedName>
</protein>
<evidence type="ECO:0000313" key="3">
    <source>
        <dbReference type="Proteomes" id="UP001597557"/>
    </source>
</evidence>
<dbReference type="Proteomes" id="UP001597557">
    <property type="component" value="Unassembled WGS sequence"/>
</dbReference>
<reference evidence="3" key="1">
    <citation type="journal article" date="2019" name="Int. J. Syst. Evol. Microbiol.">
        <title>The Global Catalogue of Microorganisms (GCM) 10K type strain sequencing project: providing services to taxonomists for standard genome sequencing and annotation.</title>
        <authorList>
            <consortium name="The Broad Institute Genomics Platform"/>
            <consortium name="The Broad Institute Genome Sequencing Center for Infectious Disease"/>
            <person name="Wu L."/>
            <person name="Ma J."/>
        </authorList>
    </citation>
    <scope>NUCLEOTIDE SEQUENCE [LARGE SCALE GENOMIC DNA]</scope>
    <source>
        <strain evidence="3">KCTC 22437</strain>
    </source>
</reference>
<feature type="transmembrane region" description="Helical" evidence="1">
    <location>
        <begin position="199"/>
        <end position="220"/>
    </location>
</feature>
<sequence length="365" mass="41833">MAVVSICLMVTPDAPTAEHRLAPFMLIASILYFIGFLRKKVTIENDVITHITTFNKRQLTFDEIEGVKFDNKAIILTPKSRHTKELYIHDYKQLKDYKILIHFLKSVFQNIDTIKLKQGLANQEYDTTYGFTPEQRAEALTKFNKIASVINLAGIAFALTVFIPFAIFQAIGITLPLMCMILAFITDKRIKLSSKYGPVAYPVIATAYILPIITLFLKSFLSYDLYNSKNLWLPSLSFGCLTILAYYFININEMPDVKRTREMIPFALLFFAYAFASVRIINCAFDTSTGRRYQPIILNRDISKRWGEYGESNDYNLVLSAWGPDKKTGEIQVSQKLYEKTRVGDRLNITVKPGLLDIPWYTIDK</sequence>
<organism evidence="2 3">
    <name type="scientific">Mucilaginibacter ximonensis</name>
    <dbReference type="NCBI Taxonomy" id="538021"/>
    <lineage>
        <taxon>Bacteria</taxon>
        <taxon>Pseudomonadati</taxon>
        <taxon>Bacteroidota</taxon>
        <taxon>Sphingobacteriia</taxon>
        <taxon>Sphingobacteriales</taxon>
        <taxon>Sphingobacteriaceae</taxon>
        <taxon>Mucilaginibacter</taxon>
    </lineage>
</organism>
<feature type="transmembrane region" description="Helical" evidence="1">
    <location>
        <begin position="169"/>
        <end position="187"/>
    </location>
</feature>
<evidence type="ECO:0000256" key="1">
    <source>
        <dbReference type="SAM" id="Phobius"/>
    </source>
</evidence>
<proteinExistence type="predicted"/>
<feature type="transmembrane region" description="Helical" evidence="1">
    <location>
        <begin position="232"/>
        <end position="251"/>
    </location>
</feature>
<evidence type="ECO:0000313" key="2">
    <source>
        <dbReference type="EMBL" id="MFD2870886.1"/>
    </source>
</evidence>
<feature type="transmembrane region" description="Helical" evidence="1">
    <location>
        <begin position="263"/>
        <end position="281"/>
    </location>
</feature>
<keyword evidence="1" id="KW-0812">Transmembrane</keyword>
<gene>
    <name evidence="2" type="ORF">ACFS5N_00310</name>
</gene>
<keyword evidence="1" id="KW-1133">Transmembrane helix</keyword>
<feature type="transmembrane region" description="Helical" evidence="1">
    <location>
        <begin position="20"/>
        <end position="37"/>
    </location>
</feature>
<comment type="caution">
    <text evidence="2">The sequence shown here is derived from an EMBL/GenBank/DDBJ whole genome shotgun (WGS) entry which is preliminary data.</text>
</comment>
<keyword evidence="1" id="KW-0472">Membrane</keyword>
<dbReference type="RefSeq" id="WP_377181021.1">
    <property type="nucleotide sequence ID" value="NZ_JBHUPD010000001.1"/>
</dbReference>